<accession>A0A8S5Q1S5</accession>
<reference evidence="1" key="1">
    <citation type="journal article" date="2021" name="Proc. Natl. Acad. Sci. U.S.A.">
        <title>A Catalog of Tens of Thousands of Viruses from Human Metagenomes Reveals Hidden Associations with Chronic Diseases.</title>
        <authorList>
            <person name="Tisza M.J."/>
            <person name="Buck C.B."/>
        </authorList>
    </citation>
    <scope>NUCLEOTIDE SEQUENCE</scope>
    <source>
        <strain evidence="1">CtLqe90</strain>
    </source>
</reference>
<protein>
    <submittedName>
        <fullName evidence="1">Transcriptional repressor CTCF/DNA Complex factor zinc finger protein-DNA</fullName>
    </submittedName>
</protein>
<proteinExistence type="predicted"/>
<organism evidence="1">
    <name type="scientific">Siphoviridae sp. ctLqe90</name>
    <dbReference type="NCBI Taxonomy" id="2825456"/>
    <lineage>
        <taxon>Viruses</taxon>
        <taxon>Duplodnaviria</taxon>
        <taxon>Heunggongvirae</taxon>
        <taxon>Uroviricota</taxon>
        <taxon>Caudoviricetes</taxon>
    </lineage>
</organism>
<sequence length="321" mass="38297">MEKECVICHKNFEAKRKDSKVCSNECKREYDNAKKRKIHGYVKCKNCGKIFLQKKEGNVFCCNDCKEKYHNKDKRDRHYNLNCDYCGKSFVASRNKTDKEPLRFCCKKCGDNYRKEHSNKVICPVCKKEFIPYKSNHKYCSRLCRDIDTFRNTESEEFKKSFVEHYVKGKPKITKMTKPHQKIDSLLDSMKIFHQNEIRFGKYTMDIILSNTKGIEIMGRYWHKDSRYYSKDVFNSLQNKITIEKDIRKNKKMKEVGMNILYLWEDDINNNLNLCKQLIKEFINNVSLQSYHSSAYTLVNGELIFNPQIKQYIEKELNLTT</sequence>
<name>A0A8S5Q1S5_9CAUD</name>
<dbReference type="Gene3D" id="3.40.960.10">
    <property type="entry name" value="VSR Endonuclease"/>
    <property type="match status" value="1"/>
</dbReference>
<evidence type="ECO:0000313" key="1">
    <source>
        <dbReference type="EMBL" id="DAE13262.1"/>
    </source>
</evidence>
<dbReference type="EMBL" id="BK015564">
    <property type="protein sequence ID" value="DAE13262.1"/>
    <property type="molecule type" value="Genomic_DNA"/>
</dbReference>
<dbReference type="InterPro" id="IPR011335">
    <property type="entry name" value="Restrct_endonuc-II-like"/>
</dbReference>
<dbReference type="SUPFAM" id="SSF52980">
    <property type="entry name" value="Restriction endonuclease-like"/>
    <property type="match status" value="1"/>
</dbReference>